<comment type="similarity">
    <text evidence="8">Belongs to the methyl-accepting chemotaxis (MCP) protein family.</text>
</comment>
<keyword evidence="7 9" id="KW-0807">Transducer</keyword>
<evidence type="ECO:0000313" key="15">
    <source>
        <dbReference type="Proteomes" id="UP000749471"/>
    </source>
</evidence>
<dbReference type="InterPro" id="IPR033479">
    <property type="entry name" value="dCache_1"/>
</dbReference>
<evidence type="ECO:0000256" key="2">
    <source>
        <dbReference type="ARBA" id="ARBA00022475"/>
    </source>
</evidence>
<feature type="coiled-coil region" evidence="10">
    <location>
        <begin position="453"/>
        <end position="483"/>
    </location>
</feature>
<evidence type="ECO:0000256" key="3">
    <source>
        <dbReference type="ARBA" id="ARBA00022500"/>
    </source>
</evidence>
<evidence type="ECO:0000256" key="10">
    <source>
        <dbReference type="SAM" id="Coils"/>
    </source>
</evidence>
<feature type="coiled-coil region" evidence="10">
    <location>
        <begin position="638"/>
        <end position="700"/>
    </location>
</feature>
<keyword evidence="15" id="KW-1185">Reference proteome</keyword>
<evidence type="ECO:0000259" key="12">
    <source>
        <dbReference type="PROSITE" id="PS50111"/>
    </source>
</evidence>
<feature type="domain" description="HAMP" evidence="13">
    <location>
        <begin position="340"/>
        <end position="398"/>
    </location>
</feature>
<comment type="subcellular location">
    <subcellularLocation>
        <location evidence="1">Cell membrane</location>
        <topology evidence="1">Multi-pass membrane protein</topology>
    </subcellularLocation>
</comment>
<evidence type="ECO:0000259" key="13">
    <source>
        <dbReference type="PROSITE" id="PS50885"/>
    </source>
</evidence>
<dbReference type="SMART" id="SM00283">
    <property type="entry name" value="MA"/>
    <property type="match status" value="1"/>
</dbReference>
<evidence type="ECO:0000256" key="9">
    <source>
        <dbReference type="PROSITE-ProRule" id="PRU00284"/>
    </source>
</evidence>
<keyword evidence="2" id="KW-1003">Cell membrane</keyword>
<evidence type="ECO:0000256" key="1">
    <source>
        <dbReference type="ARBA" id="ARBA00004651"/>
    </source>
</evidence>
<dbReference type="PANTHER" id="PTHR32089">
    <property type="entry name" value="METHYL-ACCEPTING CHEMOTAXIS PROTEIN MCPB"/>
    <property type="match status" value="1"/>
</dbReference>
<dbReference type="Pfam" id="PF00015">
    <property type="entry name" value="MCPsignal"/>
    <property type="match status" value="1"/>
</dbReference>
<dbReference type="PROSITE" id="PS50111">
    <property type="entry name" value="CHEMOTAXIS_TRANSDUC_2"/>
    <property type="match status" value="1"/>
</dbReference>
<evidence type="ECO:0000256" key="7">
    <source>
        <dbReference type="ARBA" id="ARBA00023224"/>
    </source>
</evidence>
<comment type="caution">
    <text evidence="14">The sequence shown here is derived from an EMBL/GenBank/DDBJ whole genome shotgun (WGS) entry which is preliminary data.</text>
</comment>
<dbReference type="Proteomes" id="UP000749471">
    <property type="component" value="Unassembled WGS sequence"/>
</dbReference>
<accession>A0ABS6E345</accession>
<dbReference type="PANTHER" id="PTHR32089:SF112">
    <property type="entry name" value="LYSOZYME-LIKE PROTEIN-RELATED"/>
    <property type="match status" value="1"/>
</dbReference>
<reference evidence="14 15" key="1">
    <citation type="submission" date="2021-06" db="EMBL/GenBank/DDBJ databases">
        <authorList>
            <person name="Sun Q."/>
            <person name="Li D."/>
        </authorList>
    </citation>
    <scope>NUCLEOTIDE SEQUENCE [LARGE SCALE GENOMIC DNA]</scope>
    <source>
        <strain evidence="14 15">MSJ-40</strain>
    </source>
</reference>
<evidence type="ECO:0000256" key="4">
    <source>
        <dbReference type="ARBA" id="ARBA00022692"/>
    </source>
</evidence>
<evidence type="ECO:0000256" key="11">
    <source>
        <dbReference type="SAM" id="Phobius"/>
    </source>
</evidence>
<keyword evidence="10" id="KW-0175">Coiled coil</keyword>
<dbReference type="EMBL" id="JAHLPM010000003">
    <property type="protein sequence ID" value="MBU5437323.1"/>
    <property type="molecule type" value="Genomic_DNA"/>
</dbReference>
<keyword evidence="4 11" id="KW-0812">Transmembrane</keyword>
<dbReference type="InterPro" id="IPR003660">
    <property type="entry name" value="HAMP_dom"/>
</dbReference>
<protein>
    <submittedName>
        <fullName evidence="14">Methyl-accepting chemotaxis protein</fullName>
    </submittedName>
</protein>
<dbReference type="CDD" id="cd12913">
    <property type="entry name" value="PDC1_MCP_like"/>
    <property type="match status" value="1"/>
</dbReference>
<keyword evidence="5 11" id="KW-1133">Transmembrane helix</keyword>
<sequence length="703" mass="77649">MKSIKVKILVSILLVVLIIFVSVTGFITSSSYKMQQEHSIKYVKSETEKYELMIEKEVDAALIVATELAQVFEGLKQSGHTDRAAMNEIMKNILEKNLNLVGVWTAWEPNALDGKDDEYANTEAHDNTGRFIPYWNRGSGTVGLQSCGDTYDNLDESGLWYQTSKNSKQPAALEPYVYNLQGQDVMLVSVTSPIIYNNEVVGVVGVDISLDRLQEVIQEITLYDSGYALLVTNKGLILAHKDKELLGQNEFEIFDNEEFKQAISNGEHMTLERQLSTNRGKEILTLAPVDIKGINLEWSFISIIPKGEIFKELNHSIIISIIVGCIGIAVLIVLILIISNSISKPIINLSKIIEKLSNYDLTVDENSEVIKYLNRKDEIGVISKSLTAMQTNLIDLIKKIADSSQQVASSSEELTATTQQSAAASEEVARTIDEIARGASDQAKDTEQGAVNIDKLGKEIERNQRDVKSLNNAANEVNKLKDEGFEIIKDLVEKTKTTNNSVEEIHEIITNTNESAEKIKSASQMIKNIAEQTNLLALNAAIEAARAGEAGRGFAVVAEEIRKLAEESNEFTEEITMIIGDLTNKTGYAVSTIQEVEEIVISQTHSVEMTNNKFEGISSAIEKMKEVIVSINQSGLEMEKKKEEIINVIQNLSAISEENAAGTEEASASVEEQTASMEEISNASEALSKLAEEMQESIAQFKY</sequence>
<feature type="domain" description="Methyl-accepting transducer" evidence="12">
    <location>
        <begin position="417"/>
        <end position="674"/>
    </location>
</feature>
<keyword evidence="3" id="KW-0145">Chemotaxis</keyword>
<evidence type="ECO:0000256" key="8">
    <source>
        <dbReference type="ARBA" id="ARBA00029447"/>
    </source>
</evidence>
<dbReference type="PROSITE" id="PS50885">
    <property type="entry name" value="HAMP"/>
    <property type="match status" value="1"/>
</dbReference>
<dbReference type="Pfam" id="PF02743">
    <property type="entry name" value="dCache_1"/>
    <property type="match status" value="1"/>
</dbReference>
<keyword evidence="6 11" id="KW-0472">Membrane</keyword>
<proteinExistence type="inferred from homology"/>
<feature type="transmembrane region" description="Helical" evidence="11">
    <location>
        <begin position="317"/>
        <end position="338"/>
    </location>
</feature>
<evidence type="ECO:0000256" key="5">
    <source>
        <dbReference type="ARBA" id="ARBA00022989"/>
    </source>
</evidence>
<evidence type="ECO:0000256" key="6">
    <source>
        <dbReference type="ARBA" id="ARBA00023136"/>
    </source>
</evidence>
<name>A0ABS6E345_9FIRM</name>
<dbReference type="RefSeq" id="WP_216517323.1">
    <property type="nucleotide sequence ID" value="NZ_JAHLPM010000003.1"/>
</dbReference>
<dbReference type="CDD" id="cd12912">
    <property type="entry name" value="PDC2_MCP_like"/>
    <property type="match status" value="1"/>
</dbReference>
<dbReference type="Pfam" id="PF00672">
    <property type="entry name" value="HAMP"/>
    <property type="match status" value="1"/>
</dbReference>
<gene>
    <name evidence="14" type="ORF">KQI42_04840</name>
</gene>
<dbReference type="InterPro" id="IPR004089">
    <property type="entry name" value="MCPsignal_dom"/>
</dbReference>
<organism evidence="14 15">
    <name type="scientific">Tissierella simiarum</name>
    <dbReference type="NCBI Taxonomy" id="2841534"/>
    <lineage>
        <taxon>Bacteria</taxon>
        <taxon>Bacillati</taxon>
        <taxon>Bacillota</taxon>
        <taxon>Tissierellia</taxon>
        <taxon>Tissierellales</taxon>
        <taxon>Tissierellaceae</taxon>
        <taxon>Tissierella</taxon>
    </lineage>
</organism>
<evidence type="ECO:0000313" key="14">
    <source>
        <dbReference type="EMBL" id="MBU5437323.1"/>
    </source>
</evidence>